<dbReference type="InterPro" id="IPR004088">
    <property type="entry name" value="KH_dom_type_1"/>
</dbReference>
<evidence type="ECO:0000313" key="5">
    <source>
        <dbReference type="EMBL" id="KAA8904163.1"/>
    </source>
</evidence>
<dbReference type="PANTHER" id="PTHR10627:SF76">
    <property type="entry name" value="KH DOMAIN-CONTAINING PROTEIN YLL032C"/>
    <property type="match status" value="1"/>
</dbReference>
<dbReference type="Pfam" id="PF24563">
    <property type="entry name" value="KH_Mug60-KHD4"/>
    <property type="match status" value="1"/>
</dbReference>
<dbReference type="PANTHER" id="PTHR10627">
    <property type="entry name" value="SCP160"/>
    <property type="match status" value="1"/>
</dbReference>
<evidence type="ECO:0000313" key="6">
    <source>
        <dbReference type="Proteomes" id="UP000326924"/>
    </source>
</evidence>
<dbReference type="InParanoid" id="A0A5J5EUT6"/>
<dbReference type="GO" id="GO:0003729">
    <property type="term" value="F:mRNA binding"/>
    <property type="evidence" value="ECO:0007669"/>
    <property type="project" value="TreeGrafter"/>
</dbReference>
<evidence type="ECO:0000259" key="4">
    <source>
        <dbReference type="SMART" id="SM00322"/>
    </source>
</evidence>
<evidence type="ECO:0000256" key="3">
    <source>
        <dbReference type="SAM" id="MobiDB-lite"/>
    </source>
</evidence>
<keyword evidence="2" id="KW-0694">RNA-binding</keyword>
<gene>
    <name evidence="5" type="ORF">FN846DRAFT_42988</name>
</gene>
<dbReference type="InterPro" id="IPR004087">
    <property type="entry name" value="KH_dom"/>
</dbReference>
<keyword evidence="6" id="KW-1185">Reference proteome</keyword>
<dbReference type="InterPro" id="IPR036612">
    <property type="entry name" value="KH_dom_type_1_sf"/>
</dbReference>
<dbReference type="InterPro" id="IPR056553">
    <property type="entry name" value="KH_Mug60-KHD4"/>
</dbReference>
<dbReference type="AlphaFoldDB" id="A0A5J5EUT6"/>
<dbReference type="EMBL" id="VXIS01000112">
    <property type="protein sequence ID" value="KAA8904163.1"/>
    <property type="molecule type" value="Genomic_DNA"/>
</dbReference>
<dbReference type="Proteomes" id="UP000326924">
    <property type="component" value="Unassembled WGS sequence"/>
</dbReference>
<feature type="compositionally biased region" description="Low complexity" evidence="3">
    <location>
        <begin position="891"/>
        <end position="911"/>
    </location>
</feature>
<sequence>MMYAAAPPTIHALPPKPVFDHFPNQHTPSPVSISPRPTLDAIPAIPGCHYSFCIQLSVAPPPRRDDIIYQSANAERDWMHPEGATPIPRKLPFYQHLVRECQDLCKEIRDMAGCQASVTVAEPQGSAEPIPTNHSFETQRPKSDIVIGIWIAGTDQQSIAKLRSMFLHRCPVQLTTASVDLEHDLFYQADGLPREDVLDHLTHISNFTGTGIFVLKPEESKASAAGDPEVDASQAKRLRIKIYGDYESVEHAKTRALIFIDDLLGNVVAPTYIEVSMHSLICGRGRKNIKQIESATRTAVYFPPPFPRVYAYVPRGCQRRHPDEIFITGACRENISKAEQMLNTLSLQVHAFVKQTALSFRKIDFILLERLDEIRKIMETNGTYVALPALGSGQSCIRVQGAETLHIERTIRAIMTIAGQYYDASWWMMSDLTPVGGIRAPTPLEFQQILVDISTKSGADASFSKNFFEIAGSDWAVRRCLELLNEVDYVRCSNHQVRVKIELANEHKEFVAGKKNGKINKIMASSNIHILFDGFSEYNFYIDVVGQRYDSVKLGLELVEQELPAAMSFHVPDSYHKRIIGVGGQHIQTIMKKYSVFVKFSNAMERGTAGKVENEDLKVDNVICRTPARNAANLELVKAEIMEMVQQVDADIVSESVEIPRLFHRTMIGQRSVIDELEKKWSCSVSFPSTELASDSVTIKGPEWQIPHFKEGLLALVPESHEIRLIWSPELAEVVKEERFNKDVVEVMKERMCITMKVEEAWLDSPIKEQKITFSYTRNDAGGLQDAIDLLMNHLTKRGVHAEVLQGRLSRPKSDSFEDFAPYFSSAVLQSSGGSQDGLNRPGSRLSLSDANSVLGDGKLSSEPGRIMSETEAAFYNGDRRRGSGQDSVTGPPGSAGSGSSRGSFHSRAGSLDSDWERISQISKS</sequence>
<feature type="region of interest" description="Disordered" evidence="3">
    <location>
        <begin position="831"/>
        <end position="925"/>
    </location>
</feature>
<dbReference type="Pfam" id="PF00013">
    <property type="entry name" value="KH_1"/>
    <property type="match status" value="2"/>
</dbReference>
<name>A0A5J5EUT6_9PEZI</name>
<dbReference type="GO" id="GO:0005737">
    <property type="term" value="C:cytoplasm"/>
    <property type="evidence" value="ECO:0007669"/>
    <property type="project" value="TreeGrafter"/>
</dbReference>
<comment type="caution">
    <text evidence="5">The sequence shown here is derived from an EMBL/GenBank/DDBJ whole genome shotgun (WGS) entry which is preliminary data.</text>
</comment>
<feature type="domain" description="K Homology" evidence="4">
    <location>
        <begin position="495"/>
        <end position="564"/>
    </location>
</feature>
<reference evidence="5 6" key="1">
    <citation type="submission" date="2019-09" db="EMBL/GenBank/DDBJ databases">
        <title>Draft genome of the ectomycorrhizal ascomycete Sphaerosporella brunnea.</title>
        <authorList>
            <consortium name="DOE Joint Genome Institute"/>
            <person name="Benucci G.M."/>
            <person name="Marozzi G."/>
            <person name="Antonielli L."/>
            <person name="Sanchez S."/>
            <person name="Marco P."/>
            <person name="Wang X."/>
            <person name="Falini L.B."/>
            <person name="Barry K."/>
            <person name="Haridas S."/>
            <person name="Lipzen A."/>
            <person name="Labutti K."/>
            <person name="Grigoriev I.V."/>
            <person name="Murat C."/>
            <person name="Martin F."/>
            <person name="Albertini E."/>
            <person name="Donnini D."/>
            <person name="Bonito G."/>
        </authorList>
    </citation>
    <scope>NUCLEOTIDE SEQUENCE [LARGE SCALE GENOMIC DNA]</scope>
    <source>
        <strain evidence="5 6">Sb_GMNB300</strain>
    </source>
</reference>
<dbReference type="OrthoDB" id="271862at2759"/>
<organism evidence="5 6">
    <name type="scientific">Sphaerosporella brunnea</name>
    <dbReference type="NCBI Taxonomy" id="1250544"/>
    <lineage>
        <taxon>Eukaryota</taxon>
        <taxon>Fungi</taxon>
        <taxon>Dikarya</taxon>
        <taxon>Ascomycota</taxon>
        <taxon>Pezizomycotina</taxon>
        <taxon>Pezizomycetes</taxon>
        <taxon>Pezizales</taxon>
        <taxon>Pyronemataceae</taxon>
        <taxon>Sphaerosporella</taxon>
    </lineage>
</organism>
<dbReference type="SUPFAM" id="SSF54791">
    <property type="entry name" value="Eukaryotic type KH-domain (KH-domain type I)"/>
    <property type="match status" value="3"/>
</dbReference>
<dbReference type="Gene3D" id="3.30.1370.10">
    <property type="entry name" value="K Homology domain, type 1"/>
    <property type="match status" value="3"/>
</dbReference>
<evidence type="ECO:0000256" key="1">
    <source>
        <dbReference type="ARBA" id="ARBA00022737"/>
    </source>
</evidence>
<keyword evidence="1" id="KW-0677">Repeat</keyword>
<proteinExistence type="predicted"/>
<dbReference type="PROSITE" id="PS50084">
    <property type="entry name" value="KH_TYPE_1"/>
    <property type="match status" value="2"/>
</dbReference>
<dbReference type="CDD" id="cd22453">
    <property type="entry name" value="KH-I_MUG60_like"/>
    <property type="match status" value="1"/>
</dbReference>
<feature type="region of interest" description="Disordered" evidence="3">
    <location>
        <begin position="16"/>
        <end position="35"/>
    </location>
</feature>
<protein>
    <recommendedName>
        <fullName evidence="4">K Homology domain-containing protein</fullName>
    </recommendedName>
</protein>
<dbReference type="SMART" id="SM00322">
    <property type="entry name" value="KH"/>
    <property type="match status" value="4"/>
</dbReference>
<feature type="domain" description="K Homology" evidence="4">
    <location>
        <begin position="269"/>
        <end position="347"/>
    </location>
</feature>
<feature type="domain" description="K Homology" evidence="4">
    <location>
        <begin position="651"/>
        <end position="718"/>
    </location>
</feature>
<evidence type="ECO:0000256" key="2">
    <source>
        <dbReference type="PROSITE-ProRule" id="PRU00117"/>
    </source>
</evidence>
<accession>A0A5J5EUT6</accession>
<feature type="domain" description="K Homology" evidence="4">
    <location>
        <begin position="567"/>
        <end position="646"/>
    </location>
</feature>